<dbReference type="EMBL" id="PKJS01000001">
    <property type="protein sequence ID" value="PKZ69917.1"/>
    <property type="molecule type" value="Genomic_DNA"/>
</dbReference>
<gene>
    <name evidence="3" type="ORF">CYJ96_00770</name>
</gene>
<evidence type="ECO:0000313" key="4">
    <source>
        <dbReference type="Proteomes" id="UP000234914"/>
    </source>
</evidence>
<dbReference type="InterPro" id="IPR026881">
    <property type="entry name" value="WYL_dom"/>
</dbReference>
<dbReference type="AlphaFoldDB" id="A0A2I1RLB0"/>
<evidence type="ECO:0000313" key="3">
    <source>
        <dbReference type="EMBL" id="PKZ69917.1"/>
    </source>
</evidence>
<organism evidence="3 4">
    <name type="scientific">Faucicola osloensis</name>
    <name type="common">Moraxella osloensis</name>
    <dbReference type="NCBI Taxonomy" id="34062"/>
    <lineage>
        <taxon>Bacteria</taxon>
        <taxon>Pseudomonadati</taxon>
        <taxon>Pseudomonadota</taxon>
        <taxon>Gammaproteobacteria</taxon>
        <taxon>Moraxellales</taxon>
        <taxon>Moraxellaceae</taxon>
        <taxon>Faucicola</taxon>
    </lineage>
</organism>
<dbReference type="PANTHER" id="PTHR34580">
    <property type="match status" value="1"/>
</dbReference>
<feature type="compositionally biased region" description="Pro residues" evidence="1">
    <location>
        <begin position="352"/>
        <end position="362"/>
    </location>
</feature>
<reference evidence="3 4" key="1">
    <citation type="submission" date="2017-12" db="EMBL/GenBank/DDBJ databases">
        <title>Phylogenetic diversity of female urinary microbiome.</title>
        <authorList>
            <person name="Thomas-White K."/>
            <person name="Wolfe A.J."/>
        </authorList>
    </citation>
    <scope>NUCLEOTIDE SEQUENCE [LARGE SCALE GENOMIC DNA]</scope>
    <source>
        <strain evidence="3 4">UMB0416</strain>
    </source>
</reference>
<sequence>MSKSLANNATATTARQWQILSQLDRKRWLGTTHIKEQLDLMGFDISLRTIQRDLNALATRFPIEKNNTNPQGWRWREDAPMQSLPHMNLSQALAFSMMRHNLTQLLPPAILDELIPWFDLANRQLKESKVVNTWLDRVRILSANQPLIPPSVNPAAKDAVYDALFQNKKLIACYKARGREEAQKYTLNPLAIVQRGVVIYLIASRTDRASDDVRQFALHRFESAEVSASDAQTPKDFNLDNYINTGAMGFNYPLFQKLMPDSEKNNHEPPIQQVHLLFHPLSGASLLESPLSTDQQSWEDDEGLHITATVSMTSQLVWWLRGFGKGLRKIEPEILSIAVFETQTPNQQTPNQQPPNNPPPKQ</sequence>
<feature type="domain" description="WYL" evidence="2">
    <location>
        <begin position="158"/>
        <end position="226"/>
    </location>
</feature>
<dbReference type="SUPFAM" id="SSF46785">
    <property type="entry name" value="Winged helix' DNA-binding domain"/>
    <property type="match status" value="1"/>
</dbReference>
<evidence type="ECO:0000256" key="1">
    <source>
        <dbReference type="SAM" id="MobiDB-lite"/>
    </source>
</evidence>
<feature type="region of interest" description="Disordered" evidence="1">
    <location>
        <begin position="342"/>
        <end position="362"/>
    </location>
</feature>
<feature type="compositionally biased region" description="Low complexity" evidence="1">
    <location>
        <begin position="342"/>
        <end position="351"/>
    </location>
</feature>
<protein>
    <submittedName>
        <fullName evidence="3">WYL domain-containing protein</fullName>
    </submittedName>
</protein>
<proteinExistence type="predicted"/>
<dbReference type="InterPro" id="IPR036390">
    <property type="entry name" value="WH_DNA-bd_sf"/>
</dbReference>
<evidence type="ECO:0000259" key="2">
    <source>
        <dbReference type="Pfam" id="PF13280"/>
    </source>
</evidence>
<dbReference type="PROSITE" id="PS52050">
    <property type="entry name" value="WYL"/>
    <property type="match status" value="1"/>
</dbReference>
<dbReference type="InterPro" id="IPR051534">
    <property type="entry name" value="CBASS_pafABC_assoc_protein"/>
</dbReference>
<name>A0A2I1RLB0_FAUOS</name>
<dbReference type="RefSeq" id="WP_101963542.1">
    <property type="nucleotide sequence ID" value="NZ_PKJS01000001.1"/>
</dbReference>
<dbReference type="Proteomes" id="UP000234914">
    <property type="component" value="Unassembled WGS sequence"/>
</dbReference>
<dbReference type="Pfam" id="PF13280">
    <property type="entry name" value="WYL"/>
    <property type="match status" value="1"/>
</dbReference>
<comment type="caution">
    <text evidence="3">The sequence shown here is derived from an EMBL/GenBank/DDBJ whole genome shotgun (WGS) entry which is preliminary data.</text>
</comment>
<dbReference type="PANTHER" id="PTHR34580:SF1">
    <property type="entry name" value="PROTEIN PAFC"/>
    <property type="match status" value="1"/>
</dbReference>
<accession>A0A2I1RLB0</accession>